<evidence type="ECO:0000256" key="1">
    <source>
        <dbReference type="ARBA" id="ARBA00004613"/>
    </source>
</evidence>
<dbReference type="EMBL" id="CALNXJ010000052">
    <property type="protein sequence ID" value="CAH3152880.1"/>
    <property type="molecule type" value="Genomic_DNA"/>
</dbReference>
<keyword evidence="3 6" id="KW-0732">Signal</keyword>
<dbReference type="Pfam" id="PF03045">
    <property type="entry name" value="DAN"/>
    <property type="match status" value="1"/>
</dbReference>
<evidence type="ECO:0000259" key="7">
    <source>
        <dbReference type="PROSITE" id="PS01225"/>
    </source>
</evidence>
<comment type="caution">
    <text evidence="8">The sequence shown here is derived from an EMBL/GenBank/DDBJ whole genome shotgun (WGS) entry which is preliminary data.</text>
</comment>
<evidence type="ECO:0000256" key="6">
    <source>
        <dbReference type="SAM" id="SignalP"/>
    </source>
</evidence>
<proteinExistence type="predicted"/>
<feature type="domain" description="CTCK" evidence="7">
    <location>
        <begin position="34"/>
        <end position="116"/>
    </location>
</feature>
<organism evidence="8 9">
    <name type="scientific">Pocillopora meandrina</name>
    <dbReference type="NCBI Taxonomy" id="46732"/>
    <lineage>
        <taxon>Eukaryota</taxon>
        <taxon>Metazoa</taxon>
        <taxon>Cnidaria</taxon>
        <taxon>Anthozoa</taxon>
        <taxon>Hexacorallia</taxon>
        <taxon>Scleractinia</taxon>
        <taxon>Astrocoeniina</taxon>
        <taxon>Pocilloporidae</taxon>
        <taxon>Pocillopora</taxon>
    </lineage>
</organism>
<evidence type="ECO:0000256" key="4">
    <source>
        <dbReference type="ARBA" id="ARBA00023157"/>
    </source>
</evidence>
<dbReference type="Proteomes" id="UP001159428">
    <property type="component" value="Unassembled WGS sequence"/>
</dbReference>
<dbReference type="PROSITE" id="PS01225">
    <property type="entry name" value="CTCK_2"/>
    <property type="match status" value="1"/>
</dbReference>
<accession>A0AAU9XM75</accession>
<dbReference type="SMART" id="SM00041">
    <property type="entry name" value="CT"/>
    <property type="match status" value="1"/>
</dbReference>
<comment type="subcellular location">
    <subcellularLocation>
        <location evidence="1">Secreted</location>
    </subcellularLocation>
</comment>
<dbReference type="SUPFAM" id="SSF57501">
    <property type="entry name" value="Cystine-knot cytokines"/>
    <property type="match status" value="1"/>
</dbReference>
<evidence type="ECO:0000256" key="2">
    <source>
        <dbReference type="ARBA" id="ARBA00022525"/>
    </source>
</evidence>
<feature type="chain" id="PRO_5043897316" description="CTCK domain-containing protein" evidence="6">
    <location>
        <begin position="24"/>
        <end position="116"/>
    </location>
</feature>
<evidence type="ECO:0000313" key="8">
    <source>
        <dbReference type="EMBL" id="CAH3152880.1"/>
    </source>
</evidence>
<name>A0AAU9XM75_9CNID</name>
<dbReference type="InterPro" id="IPR004133">
    <property type="entry name" value="DAN_dom"/>
</dbReference>
<reference evidence="8 9" key="1">
    <citation type="submission" date="2022-05" db="EMBL/GenBank/DDBJ databases">
        <authorList>
            <consortium name="Genoscope - CEA"/>
            <person name="William W."/>
        </authorList>
    </citation>
    <scope>NUCLEOTIDE SEQUENCE [LARGE SCALE GENOMIC DNA]</scope>
</reference>
<evidence type="ECO:0000256" key="5">
    <source>
        <dbReference type="PROSITE-ProRule" id="PRU00039"/>
    </source>
</evidence>
<dbReference type="InterPro" id="IPR006207">
    <property type="entry name" value="Cys_knot_C"/>
</dbReference>
<dbReference type="AlphaFoldDB" id="A0AAU9XM75"/>
<protein>
    <recommendedName>
        <fullName evidence="7">CTCK domain-containing protein</fullName>
    </recommendedName>
</protein>
<keyword evidence="2" id="KW-0964">Secreted</keyword>
<keyword evidence="9" id="KW-1185">Reference proteome</keyword>
<gene>
    <name evidence="8" type="ORF">PMEA_00026842</name>
</gene>
<evidence type="ECO:0000256" key="3">
    <source>
        <dbReference type="ARBA" id="ARBA00022729"/>
    </source>
</evidence>
<dbReference type="InterPro" id="IPR029034">
    <property type="entry name" value="Cystine-knot_cytokine"/>
</dbReference>
<sequence length="116" mass="13060">MTSKTVLPQAVILLVLVTSHVWAAKYYGKHKEVCKPWSFNVAVVVEGCQTRTVLLNQCAGTCFTEHSFSGKSCKCCKPVKKSAVKVPLHCKDKESESPYRYNHSMEQHEECSCFQC</sequence>
<comment type="caution">
    <text evidence="5">Lacks conserved residue(s) required for the propagation of feature annotation.</text>
</comment>
<keyword evidence="4" id="KW-1015">Disulfide bond</keyword>
<dbReference type="Gene3D" id="2.10.90.10">
    <property type="entry name" value="Cystine-knot cytokines"/>
    <property type="match status" value="1"/>
</dbReference>
<feature type="signal peptide" evidence="6">
    <location>
        <begin position="1"/>
        <end position="23"/>
    </location>
</feature>
<evidence type="ECO:0000313" key="9">
    <source>
        <dbReference type="Proteomes" id="UP001159428"/>
    </source>
</evidence>
<dbReference type="GO" id="GO:0005576">
    <property type="term" value="C:extracellular region"/>
    <property type="evidence" value="ECO:0007669"/>
    <property type="project" value="UniProtKB-SubCell"/>
</dbReference>